<reference evidence="5" key="1">
    <citation type="journal article" date="2014" name="Plant Physiol.">
        <title>Flavan-3-ols in Norway Spruce: Biosynthesis, Accumulation, and Function in Response to Attack by the Bark Beetle-Associated Fungus Ceratocystis polonica.</title>
        <authorList>
            <person name="Hammerbacher A."/>
            <person name="Paetz C."/>
            <person name="Wright L.P."/>
            <person name="Fischer T.C."/>
            <person name="Bohlmann J."/>
            <person name="Davis A.J."/>
            <person name="Fenning T.M."/>
            <person name="Gershenzon J."/>
            <person name="Schmidt A."/>
        </authorList>
    </citation>
    <scope>NUCLEOTIDE SEQUENCE</scope>
</reference>
<evidence type="ECO:0000256" key="3">
    <source>
        <dbReference type="SAM" id="MobiDB-lite"/>
    </source>
</evidence>
<dbReference type="Pfam" id="PF05368">
    <property type="entry name" value="NmrA"/>
    <property type="match status" value="1"/>
</dbReference>
<gene>
    <name evidence="5" type="primary">LAR4</name>
</gene>
<dbReference type="InterPro" id="IPR008030">
    <property type="entry name" value="NmrA-like"/>
</dbReference>
<sequence>MACATDVARQFLPCVQPVQPSLGGDGARLINLTCNGHSPAQTHYSPENNGQDTTVSNLTSNGHCPVQTQYSAENNGRDTTVANLTCNGHSPAQTQWSPENNGQDTTVANLACNGHSPAQTQCSPENNDLDTVVATRVLVIGATGFIGRFVAEASVKSGRPTYALVRPTTKSSKPKVVQSLIDSGIQVVYGCMHDHNSLVKALRQVDVVICTVGGERILDQVKIVDAIKEVGTVKRFLPSEFGHDVDRADPVEPALSFYIDKRKVRRAVEEAKIPYTYICCNSIAGWPYYYHTHPTELPPPKEQFEIYGDGSVKAYFVTGDDIGAYTMKAVDDPRTLNKSIHFRPPKNFLCLNELAGIWENKIQKSLPRVFVSAEDLVRIAEANFMPSSIVAALTHDIFINGCQFKFPIGEPHHVEACELYPDLKYTTMDDFFEGYL</sequence>
<dbReference type="InterPro" id="IPR050608">
    <property type="entry name" value="NmrA-type/Isoflavone_red_sf"/>
</dbReference>
<organism evidence="5">
    <name type="scientific">Picea abies</name>
    <name type="common">Norway spruce</name>
    <name type="synonym">Picea excelsa</name>
    <dbReference type="NCBI Taxonomy" id="3329"/>
    <lineage>
        <taxon>Eukaryota</taxon>
        <taxon>Viridiplantae</taxon>
        <taxon>Streptophyta</taxon>
        <taxon>Embryophyta</taxon>
        <taxon>Tracheophyta</taxon>
        <taxon>Spermatophyta</taxon>
        <taxon>Pinopsida</taxon>
        <taxon>Pinidae</taxon>
        <taxon>Conifers I</taxon>
        <taxon>Pinales</taxon>
        <taxon>Pinaceae</taxon>
        <taxon>Picea</taxon>
    </lineage>
</organism>
<dbReference type="Gene3D" id="3.40.50.720">
    <property type="entry name" value="NAD(P)-binding Rossmann-like Domain"/>
    <property type="match status" value="1"/>
</dbReference>
<dbReference type="Gene3D" id="3.90.25.10">
    <property type="entry name" value="UDP-galactose 4-epimerase, domain 1"/>
    <property type="match status" value="1"/>
</dbReference>
<dbReference type="InterPro" id="IPR045312">
    <property type="entry name" value="PCBER-like"/>
</dbReference>
<dbReference type="EC" id="1.17.1.3" evidence="5"/>
<keyword evidence="1" id="KW-0521">NADP</keyword>
<evidence type="ECO:0000256" key="2">
    <source>
        <dbReference type="ARBA" id="ARBA00023002"/>
    </source>
</evidence>
<dbReference type="PANTHER" id="PTHR43349:SF89">
    <property type="entry name" value="LEUCANTHOCYANIDIN REDUCTASE"/>
    <property type="match status" value="1"/>
</dbReference>
<keyword evidence="2 5" id="KW-0560">Oxidoreductase</keyword>
<dbReference type="AlphaFoldDB" id="A0A059WLF5"/>
<name>A0A059WLF5_PICAB</name>
<protein>
    <submittedName>
        <fullName evidence="5">Leucoanthocyanidin reductase 4</fullName>
        <ecNumber evidence="5">1.17.1.3</ecNumber>
    </submittedName>
</protein>
<dbReference type="InterPro" id="IPR036291">
    <property type="entry name" value="NAD(P)-bd_dom_sf"/>
</dbReference>
<evidence type="ECO:0000259" key="4">
    <source>
        <dbReference type="Pfam" id="PF05368"/>
    </source>
</evidence>
<proteinExistence type="evidence at transcript level"/>
<evidence type="ECO:0000313" key="5">
    <source>
        <dbReference type="EMBL" id="AIA08662.1"/>
    </source>
</evidence>
<accession>A0A059WLF5</accession>
<evidence type="ECO:0000256" key="1">
    <source>
        <dbReference type="ARBA" id="ARBA00022857"/>
    </source>
</evidence>
<dbReference type="GO" id="GO:0033788">
    <property type="term" value="F:leucoanthocyanidin reductase activity"/>
    <property type="evidence" value="ECO:0007669"/>
    <property type="project" value="UniProtKB-EC"/>
</dbReference>
<dbReference type="PANTHER" id="PTHR43349">
    <property type="entry name" value="PINORESINOL REDUCTASE-RELATED"/>
    <property type="match status" value="1"/>
</dbReference>
<feature type="domain" description="NmrA-like" evidence="4">
    <location>
        <begin position="136"/>
        <end position="432"/>
    </location>
</feature>
<dbReference type="SUPFAM" id="SSF51735">
    <property type="entry name" value="NAD(P)-binding Rossmann-fold domains"/>
    <property type="match status" value="1"/>
</dbReference>
<feature type="region of interest" description="Disordered" evidence="3">
    <location>
        <begin position="42"/>
        <end position="62"/>
    </location>
</feature>
<dbReference type="EMBL" id="KF956073">
    <property type="protein sequence ID" value="AIA08662.1"/>
    <property type="molecule type" value="mRNA"/>
</dbReference>
<dbReference type="CDD" id="cd05259">
    <property type="entry name" value="PCBER_SDR_a"/>
    <property type="match status" value="1"/>
</dbReference>